<dbReference type="Gramene" id="OMO67234">
    <property type="protein sequence ID" value="OMO67234"/>
    <property type="gene ID" value="CCACVL1_20686"/>
</dbReference>
<keyword evidence="10" id="KW-0594">Phospholipid biosynthesis</keyword>
<dbReference type="EMBL" id="AWWV01012437">
    <property type="protein sequence ID" value="OMO67234.1"/>
    <property type="molecule type" value="Genomic_DNA"/>
</dbReference>
<evidence type="ECO:0000256" key="9">
    <source>
        <dbReference type="ARBA" id="ARBA00023136"/>
    </source>
</evidence>
<keyword evidence="11" id="KW-1208">Phospholipid metabolism</keyword>
<feature type="region of interest" description="Disordered" evidence="13">
    <location>
        <begin position="356"/>
        <end position="388"/>
    </location>
</feature>
<dbReference type="AlphaFoldDB" id="A0A1R3HA44"/>
<dbReference type="OMA" id="WKRRVPT"/>
<evidence type="ECO:0000313" key="15">
    <source>
        <dbReference type="EMBL" id="OMO67234.1"/>
    </source>
</evidence>
<evidence type="ECO:0000256" key="13">
    <source>
        <dbReference type="SAM" id="MobiDB-lite"/>
    </source>
</evidence>
<keyword evidence="5" id="KW-0808">Transferase</keyword>
<name>A0A1R3HA44_COCAP</name>
<keyword evidence="12" id="KW-0012">Acyltransferase</keyword>
<dbReference type="STRING" id="210143.A0A1R3HA44"/>
<evidence type="ECO:0000256" key="10">
    <source>
        <dbReference type="ARBA" id="ARBA00023209"/>
    </source>
</evidence>
<feature type="transmembrane region" description="Helical" evidence="14">
    <location>
        <begin position="120"/>
        <end position="140"/>
    </location>
</feature>
<proteinExistence type="inferred from homology"/>
<dbReference type="Pfam" id="PF10998">
    <property type="entry name" value="DUF2838"/>
    <property type="match status" value="1"/>
</dbReference>
<keyword evidence="8" id="KW-0443">Lipid metabolism</keyword>
<evidence type="ECO:0000313" key="16">
    <source>
        <dbReference type="Proteomes" id="UP000188268"/>
    </source>
</evidence>
<protein>
    <recommendedName>
        <fullName evidence="3">Glycerophosphocholine acyltransferase 1</fullName>
    </recommendedName>
</protein>
<evidence type="ECO:0000256" key="1">
    <source>
        <dbReference type="ARBA" id="ARBA00004141"/>
    </source>
</evidence>
<dbReference type="GO" id="GO:0016746">
    <property type="term" value="F:acyltransferase activity"/>
    <property type="evidence" value="ECO:0007669"/>
    <property type="project" value="UniProtKB-KW"/>
</dbReference>
<dbReference type="Proteomes" id="UP000188268">
    <property type="component" value="Unassembled WGS sequence"/>
</dbReference>
<evidence type="ECO:0000256" key="8">
    <source>
        <dbReference type="ARBA" id="ARBA00023098"/>
    </source>
</evidence>
<evidence type="ECO:0000256" key="11">
    <source>
        <dbReference type="ARBA" id="ARBA00023264"/>
    </source>
</evidence>
<feature type="compositionally biased region" description="Basic and acidic residues" evidence="13">
    <location>
        <begin position="378"/>
        <end position="388"/>
    </location>
</feature>
<evidence type="ECO:0000256" key="14">
    <source>
        <dbReference type="SAM" id="Phobius"/>
    </source>
</evidence>
<evidence type="ECO:0000256" key="7">
    <source>
        <dbReference type="ARBA" id="ARBA00022989"/>
    </source>
</evidence>
<evidence type="ECO:0000256" key="5">
    <source>
        <dbReference type="ARBA" id="ARBA00022679"/>
    </source>
</evidence>
<accession>A0A1R3HA44</accession>
<organism evidence="15 16">
    <name type="scientific">Corchorus capsularis</name>
    <name type="common">Jute</name>
    <dbReference type="NCBI Taxonomy" id="210143"/>
    <lineage>
        <taxon>Eukaryota</taxon>
        <taxon>Viridiplantae</taxon>
        <taxon>Streptophyta</taxon>
        <taxon>Embryophyta</taxon>
        <taxon>Tracheophyta</taxon>
        <taxon>Spermatophyta</taxon>
        <taxon>Magnoliopsida</taxon>
        <taxon>eudicotyledons</taxon>
        <taxon>Gunneridae</taxon>
        <taxon>Pentapetalae</taxon>
        <taxon>rosids</taxon>
        <taxon>malvids</taxon>
        <taxon>Malvales</taxon>
        <taxon>Malvaceae</taxon>
        <taxon>Grewioideae</taxon>
        <taxon>Apeibeae</taxon>
        <taxon>Corchorus</taxon>
    </lineage>
</organism>
<dbReference type="OrthoDB" id="406287at2759"/>
<feature type="compositionally biased region" description="Polar residues" evidence="13">
    <location>
        <begin position="358"/>
        <end position="375"/>
    </location>
</feature>
<dbReference type="PANTHER" id="PTHR31201">
    <property type="entry name" value="OS01G0585100 PROTEIN"/>
    <property type="match status" value="1"/>
</dbReference>
<evidence type="ECO:0000256" key="2">
    <source>
        <dbReference type="ARBA" id="ARBA00006675"/>
    </source>
</evidence>
<feature type="transmembrane region" description="Helical" evidence="14">
    <location>
        <begin position="95"/>
        <end position="113"/>
    </location>
</feature>
<keyword evidence="6 14" id="KW-0812">Transmembrane</keyword>
<feature type="transmembrane region" description="Helical" evidence="14">
    <location>
        <begin position="71"/>
        <end position="89"/>
    </location>
</feature>
<gene>
    <name evidence="15" type="ORF">CCACVL1_20686</name>
</gene>
<comment type="similarity">
    <text evidence="2">Belongs to the GPC1 family.</text>
</comment>
<feature type="transmembrane region" description="Helical" evidence="14">
    <location>
        <begin position="177"/>
        <end position="196"/>
    </location>
</feature>
<comment type="caution">
    <text evidence="15">The sequence shown here is derived from an EMBL/GenBank/DDBJ whole genome shotgun (WGS) entry which is preliminary data.</text>
</comment>
<evidence type="ECO:0000256" key="3">
    <source>
        <dbReference type="ARBA" id="ARBA00019082"/>
    </source>
</evidence>
<feature type="transmembrane region" description="Helical" evidence="14">
    <location>
        <begin position="225"/>
        <end position="248"/>
    </location>
</feature>
<dbReference type="InterPro" id="IPR021261">
    <property type="entry name" value="GPCAT"/>
</dbReference>
<sequence>MSSSDEFGEEMNANGDSSGTVKQRFKDRSKKVAKTKEILSKQAVHTKEILSKQAVKIAKQAEEHERFINKVTHLLGVLGFGGFCFLLGARPQDIPYVYCLFYVTFVPLRWIYYRFKKWHYYLLDFCYYANTIFVIDLLLYPRNEKLFMVCFSFAEGPLAWALIVWRCSLVFSSVDKIISVLIHLLPGLVFFTIRWWNPATFEAMHPEGASHRHEWPYVEDKSSYLWTWLFGVPLVAYTLWQVLYFLIVNVLRRQRLLRDPEVMTSYRELSKKAQKANNLWWRLSGLLGDQNRMLMYILLQAVFTVATMALTVPIFLSYKFHVIFQILKVSASVWNGGSFLLEVMPRQVIVKEKKKSEIQMQPVQQNEQDESSPSIENAMKERESTEID</sequence>
<reference evidence="15 16" key="1">
    <citation type="submission" date="2013-09" db="EMBL/GenBank/DDBJ databases">
        <title>Corchorus capsularis genome sequencing.</title>
        <authorList>
            <person name="Alam M."/>
            <person name="Haque M.S."/>
            <person name="Islam M.S."/>
            <person name="Emdad E.M."/>
            <person name="Islam M.M."/>
            <person name="Ahmed B."/>
            <person name="Halim A."/>
            <person name="Hossen Q.M.M."/>
            <person name="Hossain M.Z."/>
            <person name="Ahmed R."/>
            <person name="Khan M.M."/>
            <person name="Islam R."/>
            <person name="Rashid M.M."/>
            <person name="Khan S.A."/>
            <person name="Rahman M.S."/>
            <person name="Alam M."/>
        </authorList>
    </citation>
    <scope>NUCLEOTIDE SEQUENCE [LARGE SCALE GENOMIC DNA]</scope>
    <source>
        <strain evidence="16">cv. CVL-1</strain>
        <tissue evidence="15">Whole seedling</tissue>
    </source>
</reference>
<keyword evidence="16" id="KW-1185">Reference proteome</keyword>
<keyword evidence="4" id="KW-0444">Lipid biosynthesis</keyword>
<keyword evidence="7 14" id="KW-1133">Transmembrane helix</keyword>
<dbReference type="GO" id="GO:0016020">
    <property type="term" value="C:membrane"/>
    <property type="evidence" value="ECO:0007669"/>
    <property type="project" value="UniProtKB-SubCell"/>
</dbReference>
<feature type="transmembrane region" description="Helical" evidence="14">
    <location>
        <begin position="146"/>
        <end position="165"/>
    </location>
</feature>
<evidence type="ECO:0000256" key="4">
    <source>
        <dbReference type="ARBA" id="ARBA00022516"/>
    </source>
</evidence>
<keyword evidence="9 14" id="KW-0472">Membrane</keyword>
<dbReference type="PANTHER" id="PTHR31201:SF1">
    <property type="entry name" value="GLYCEROPHOSPHOCHOLINE ACYLTRANSFERASE 1"/>
    <property type="match status" value="1"/>
</dbReference>
<comment type="subcellular location">
    <subcellularLocation>
        <location evidence="1">Membrane</location>
        <topology evidence="1">Multi-pass membrane protein</topology>
    </subcellularLocation>
</comment>
<evidence type="ECO:0000256" key="12">
    <source>
        <dbReference type="ARBA" id="ARBA00023315"/>
    </source>
</evidence>
<dbReference type="GO" id="GO:0006656">
    <property type="term" value="P:phosphatidylcholine biosynthetic process"/>
    <property type="evidence" value="ECO:0007669"/>
    <property type="project" value="TreeGrafter"/>
</dbReference>
<feature type="transmembrane region" description="Helical" evidence="14">
    <location>
        <begin position="293"/>
        <end position="316"/>
    </location>
</feature>
<evidence type="ECO:0000256" key="6">
    <source>
        <dbReference type="ARBA" id="ARBA00022692"/>
    </source>
</evidence>
<feature type="region of interest" description="Disordered" evidence="13">
    <location>
        <begin position="1"/>
        <end position="31"/>
    </location>
</feature>